<dbReference type="Pfam" id="PF00440">
    <property type="entry name" value="TetR_N"/>
    <property type="match status" value="1"/>
</dbReference>
<dbReference type="SUPFAM" id="SSF46689">
    <property type="entry name" value="Homeodomain-like"/>
    <property type="match status" value="1"/>
</dbReference>
<dbReference type="SUPFAM" id="SSF48498">
    <property type="entry name" value="Tetracyclin repressor-like, C-terminal domain"/>
    <property type="match status" value="1"/>
</dbReference>
<dbReference type="InterPro" id="IPR036271">
    <property type="entry name" value="Tet_transcr_reg_TetR-rel_C_sf"/>
</dbReference>
<gene>
    <name evidence="4" type="ORF">DV711_01875</name>
</gene>
<organism evidence="4 5">
    <name type="scientific">Motiliproteus coralliicola</name>
    <dbReference type="NCBI Taxonomy" id="2283196"/>
    <lineage>
        <taxon>Bacteria</taxon>
        <taxon>Pseudomonadati</taxon>
        <taxon>Pseudomonadota</taxon>
        <taxon>Gammaproteobacteria</taxon>
        <taxon>Oceanospirillales</taxon>
        <taxon>Oceanospirillaceae</taxon>
        <taxon>Motiliproteus</taxon>
    </lineage>
</organism>
<dbReference type="OrthoDB" id="63332at2"/>
<comment type="caution">
    <text evidence="4">The sequence shown here is derived from an EMBL/GenBank/DDBJ whole genome shotgun (WGS) entry which is preliminary data.</text>
</comment>
<reference evidence="4 5" key="1">
    <citation type="submission" date="2018-07" db="EMBL/GenBank/DDBJ databases">
        <title>Motiliproteus coralliicola sp. nov., a bacterium isolated from Coral.</title>
        <authorList>
            <person name="Wang G."/>
        </authorList>
    </citation>
    <scope>NUCLEOTIDE SEQUENCE [LARGE SCALE GENOMIC DNA]</scope>
    <source>
        <strain evidence="4 5">C34</strain>
    </source>
</reference>
<evidence type="ECO:0000313" key="4">
    <source>
        <dbReference type="EMBL" id="RDE24360.1"/>
    </source>
</evidence>
<dbReference type="GO" id="GO:0000976">
    <property type="term" value="F:transcription cis-regulatory region binding"/>
    <property type="evidence" value="ECO:0007669"/>
    <property type="project" value="TreeGrafter"/>
</dbReference>
<dbReference type="PANTHER" id="PTHR30055">
    <property type="entry name" value="HTH-TYPE TRANSCRIPTIONAL REGULATOR RUTR"/>
    <property type="match status" value="1"/>
</dbReference>
<proteinExistence type="predicted"/>
<name>A0A369WQK9_9GAMM</name>
<evidence type="ECO:0000256" key="1">
    <source>
        <dbReference type="ARBA" id="ARBA00023125"/>
    </source>
</evidence>
<dbReference type="GO" id="GO:0003700">
    <property type="term" value="F:DNA-binding transcription factor activity"/>
    <property type="evidence" value="ECO:0007669"/>
    <property type="project" value="TreeGrafter"/>
</dbReference>
<dbReference type="InterPro" id="IPR001647">
    <property type="entry name" value="HTH_TetR"/>
</dbReference>
<dbReference type="Gene3D" id="1.10.10.60">
    <property type="entry name" value="Homeodomain-like"/>
    <property type="match status" value="1"/>
</dbReference>
<dbReference type="InterPro" id="IPR050109">
    <property type="entry name" value="HTH-type_TetR-like_transc_reg"/>
</dbReference>
<keyword evidence="1 2" id="KW-0238">DNA-binding</keyword>
<feature type="domain" description="HTH tetR-type" evidence="3">
    <location>
        <begin position="14"/>
        <end position="74"/>
    </location>
</feature>
<dbReference type="PRINTS" id="PR00455">
    <property type="entry name" value="HTHTETR"/>
</dbReference>
<feature type="DNA-binding region" description="H-T-H motif" evidence="2">
    <location>
        <begin position="37"/>
        <end position="56"/>
    </location>
</feature>
<dbReference type="InterPro" id="IPR041490">
    <property type="entry name" value="KstR2_TetR_C"/>
</dbReference>
<dbReference type="RefSeq" id="WP_114693947.1">
    <property type="nucleotide sequence ID" value="NZ_QQOH01000001.1"/>
</dbReference>
<dbReference type="PROSITE" id="PS50977">
    <property type="entry name" value="HTH_TETR_2"/>
    <property type="match status" value="1"/>
</dbReference>
<dbReference type="PANTHER" id="PTHR30055:SF226">
    <property type="entry name" value="HTH-TYPE TRANSCRIPTIONAL REGULATOR PKSA"/>
    <property type="match status" value="1"/>
</dbReference>
<evidence type="ECO:0000256" key="2">
    <source>
        <dbReference type="PROSITE-ProRule" id="PRU00335"/>
    </source>
</evidence>
<dbReference type="Pfam" id="PF17932">
    <property type="entry name" value="TetR_C_24"/>
    <property type="match status" value="1"/>
</dbReference>
<accession>A0A369WQK9</accession>
<evidence type="ECO:0000259" key="3">
    <source>
        <dbReference type="PROSITE" id="PS50977"/>
    </source>
</evidence>
<dbReference type="InterPro" id="IPR009057">
    <property type="entry name" value="Homeodomain-like_sf"/>
</dbReference>
<sequence>MAYRKTPKVQAQQAAQRQRLLDAATALVAEGGFNAMTIAATAERAGVATGTVYKHFTNKGELCAELFRCATEVEVEQVRSLVTQDGSAAERLRAVISNFAARALRGQRLAYALIAEPVGALVEAERLHYRRSYATLFQSLIQEGIDRGEFAAQDAGISASALVGIIAETLVGPLNWHDSRSTPQAEHLVPQLQAVCLRALGTESN</sequence>
<evidence type="ECO:0000313" key="5">
    <source>
        <dbReference type="Proteomes" id="UP000253769"/>
    </source>
</evidence>
<dbReference type="Proteomes" id="UP000253769">
    <property type="component" value="Unassembled WGS sequence"/>
</dbReference>
<keyword evidence="5" id="KW-1185">Reference proteome</keyword>
<dbReference type="EMBL" id="QQOH01000001">
    <property type="protein sequence ID" value="RDE24360.1"/>
    <property type="molecule type" value="Genomic_DNA"/>
</dbReference>
<protein>
    <submittedName>
        <fullName evidence="4">TetR/AcrR family transcriptional regulator</fullName>
    </submittedName>
</protein>
<dbReference type="AlphaFoldDB" id="A0A369WQK9"/>
<dbReference type="Gene3D" id="1.10.357.10">
    <property type="entry name" value="Tetracycline Repressor, domain 2"/>
    <property type="match status" value="1"/>
</dbReference>